<evidence type="ECO:0000256" key="2">
    <source>
        <dbReference type="SAM" id="Phobius"/>
    </source>
</evidence>
<evidence type="ECO:0000256" key="1">
    <source>
        <dbReference type="SAM" id="MobiDB-lite"/>
    </source>
</evidence>
<comment type="caution">
    <text evidence="3">The sequence shown here is derived from an EMBL/GenBank/DDBJ whole genome shotgun (WGS) entry which is preliminary data.</text>
</comment>
<evidence type="ECO:0008006" key="5">
    <source>
        <dbReference type="Google" id="ProtNLM"/>
    </source>
</evidence>
<dbReference type="AlphaFoldDB" id="A0A853DBU3"/>
<feature type="region of interest" description="Disordered" evidence="1">
    <location>
        <begin position="146"/>
        <end position="166"/>
    </location>
</feature>
<dbReference type="RefSeq" id="WP_179478726.1">
    <property type="nucleotide sequence ID" value="NZ_JACCFW010000001.1"/>
</dbReference>
<sequence length="166" mass="17691">MGLWGRARTAVSTTGHIVVLVVVASGFVFFVALGVDGLGGLHRPVHWGTFTETSSSCDVWDRQCTTTGDWLSQDGFTVKSGVTLDGSTGDDGSVRAGYQVGGISDDEDANVVHTAFWIAAGPWVAWLMALGTGGCLGWQVRHWPRNRGKPQRNARNGIVPRHAAAE</sequence>
<keyword evidence="4" id="KW-1185">Reference proteome</keyword>
<dbReference type="Proteomes" id="UP000571817">
    <property type="component" value="Unassembled WGS sequence"/>
</dbReference>
<proteinExistence type="predicted"/>
<keyword evidence="2" id="KW-0472">Membrane</keyword>
<reference evidence="3 4" key="1">
    <citation type="submission" date="2020-07" db="EMBL/GenBank/DDBJ databases">
        <title>Sequencing the genomes of 1000 actinobacteria strains.</title>
        <authorList>
            <person name="Klenk H.-P."/>
        </authorList>
    </citation>
    <scope>NUCLEOTIDE SEQUENCE [LARGE SCALE GENOMIC DNA]</scope>
    <source>
        <strain evidence="3 4">DSM 29531</strain>
    </source>
</reference>
<name>A0A853DBU3_9MICO</name>
<gene>
    <name evidence="3" type="ORF">HNR15_000412</name>
</gene>
<dbReference type="EMBL" id="JACCFW010000001">
    <property type="protein sequence ID" value="NYJ73449.1"/>
    <property type="molecule type" value="Genomic_DNA"/>
</dbReference>
<keyword evidence="2" id="KW-0812">Transmembrane</keyword>
<accession>A0A853DBU3</accession>
<feature type="transmembrane region" description="Helical" evidence="2">
    <location>
        <begin position="12"/>
        <end position="35"/>
    </location>
</feature>
<evidence type="ECO:0000313" key="4">
    <source>
        <dbReference type="Proteomes" id="UP000571817"/>
    </source>
</evidence>
<protein>
    <recommendedName>
        <fullName evidence="5">Transmembrane protein</fullName>
    </recommendedName>
</protein>
<organism evidence="3 4">
    <name type="scientific">Allobranchiibius huperziae</name>
    <dbReference type="NCBI Taxonomy" id="1874116"/>
    <lineage>
        <taxon>Bacteria</taxon>
        <taxon>Bacillati</taxon>
        <taxon>Actinomycetota</taxon>
        <taxon>Actinomycetes</taxon>
        <taxon>Micrococcales</taxon>
        <taxon>Dermacoccaceae</taxon>
        <taxon>Allobranchiibius</taxon>
    </lineage>
</organism>
<keyword evidence="2" id="KW-1133">Transmembrane helix</keyword>
<evidence type="ECO:0000313" key="3">
    <source>
        <dbReference type="EMBL" id="NYJ73449.1"/>
    </source>
</evidence>
<feature type="transmembrane region" description="Helical" evidence="2">
    <location>
        <begin position="115"/>
        <end position="138"/>
    </location>
</feature>